<comment type="catalytic activity">
    <reaction evidence="7">
        <text>(2R)-O-phospho-3-sulfolactate + H2O = (2R)-3-sulfolactate + phosphate</text>
        <dbReference type="Rhea" id="RHEA:23416"/>
        <dbReference type="ChEBI" id="CHEBI:15377"/>
        <dbReference type="ChEBI" id="CHEBI:15597"/>
        <dbReference type="ChEBI" id="CHEBI:43474"/>
        <dbReference type="ChEBI" id="CHEBI:58738"/>
        <dbReference type="EC" id="3.1.3.71"/>
    </reaction>
</comment>
<comment type="caution">
    <text evidence="8">The sequence shown here is derived from an EMBL/GenBank/DDBJ whole genome shotgun (WGS) entry which is preliminary data.</text>
</comment>
<evidence type="ECO:0000256" key="4">
    <source>
        <dbReference type="ARBA" id="ARBA00021948"/>
    </source>
</evidence>
<dbReference type="SUPFAM" id="SSF142823">
    <property type="entry name" value="ComB-like"/>
    <property type="match status" value="1"/>
</dbReference>
<keyword evidence="9" id="KW-1185">Reference proteome</keyword>
<dbReference type="PANTHER" id="PTHR37311:SF1">
    <property type="entry name" value="2-PHOSPHOSULFOLACTATE PHOSPHATASE-RELATED"/>
    <property type="match status" value="1"/>
</dbReference>
<dbReference type="EMBL" id="BJNY01000022">
    <property type="protein sequence ID" value="GED07577.1"/>
    <property type="molecule type" value="Genomic_DNA"/>
</dbReference>
<dbReference type="GO" id="GO:0000287">
    <property type="term" value="F:magnesium ion binding"/>
    <property type="evidence" value="ECO:0007669"/>
    <property type="project" value="InterPro"/>
</dbReference>
<sequence>MDRGMTVFPYRWKDEKAQEFARQQEAILAVGRLEAKASSQSNLPTLSPSALLRGNFGQRIVLPSPNGSTITTRLDEAKTHVIAGCLRNASAVAEFLQARLELGESVAIIAAGERWPSDGSLRPAIEDYLGVGVILSELTARGFRELMTPEASCADDLYVMRSKNLSATIRGCASALELQAMGFEDDVDVALERNSSSTVPVLDNGAIIAIR</sequence>
<dbReference type="GO" id="GO:0050545">
    <property type="term" value="F:sulfopyruvate decarboxylase activity"/>
    <property type="evidence" value="ECO:0007669"/>
    <property type="project" value="TreeGrafter"/>
</dbReference>
<evidence type="ECO:0000256" key="5">
    <source>
        <dbReference type="ARBA" id="ARBA00022801"/>
    </source>
</evidence>
<evidence type="ECO:0000256" key="1">
    <source>
        <dbReference type="ARBA" id="ARBA00001946"/>
    </source>
</evidence>
<dbReference type="PANTHER" id="PTHR37311">
    <property type="entry name" value="2-PHOSPHOSULFOLACTATE PHOSPHATASE-RELATED"/>
    <property type="match status" value="1"/>
</dbReference>
<proteinExistence type="inferred from homology"/>
<keyword evidence="5" id="KW-0378">Hydrolase</keyword>
<dbReference type="EC" id="3.1.3.71" evidence="3"/>
<dbReference type="Gene3D" id="3.90.1560.10">
    <property type="entry name" value="ComB-like"/>
    <property type="match status" value="1"/>
</dbReference>
<gene>
    <name evidence="8" type="ORF">AUR04nite_31090</name>
</gene>
<keyword evidence="6" id="KW-0460">Magnesium</keyword>
<dbReference type="Pfam" id="PF04029">
    <property type="entry name" value="2-ph_phosp"/>
    <property type="match status" value="1"/>
</dbReference>
<evidence type="ECO:0000256" key="2">
    <source>
        <dbReference type="ARBA" id="ARBA00009997"/>
    </source>
</evidence>
<evidence type="ECO:0000256" key="7">
    <source>
        <dbReference type="ARBA" id="ARBA00033711"/>
    </source>
</evidence>
<comment type="similarity">
    <text evidence="2">Belongs to the ComB family.</text>
</comment>
<dbReference type="GO" id="GO:0050532">
    <property type="term" value="F:2-phosphosulfolactate phosphatase activity"/>
    <property type="evidence" value="ECO:0007669"/>
    <property type="project" value="UniProtKB-EC"/>
</dbReference>
<dbReference type="InterPro" id="IPR005238">
    <property type="entry name" value="ComB-like"/>
</dbReference>
<dbReference type="Proteomes" id="UP000316612">
    <property type="component" value="Unassembled WGS sequence"/>
</dbReference>
<accession>A0A4Y4DSG6</accession>
<reference evidence="8 9" key="1">
    <citation type="submission" date="2019-06" db="EMBL/GenBank/DDBJ databases">
        <title>Whole genome shotgun sequence of Glutamicibacter uratoxydans NBRC 15515.</title>
        <authorList>
            <person name="Hosoyama A."/>
            <person name="Uohara A."/>
            <person name="Ohji S."/>
            <person name="Ichikawa N."/>
        </authorList>
    </citation>
    <scope>NUCLEOTIDE SEQUENCE [LARGE SCALE GENOMIC DNA]</scope>
    <source>
        <strain evidence="8 9">NBRC 15515</strain>
    </source>
</reference>
<organism evidence="8 9">
    <name type="scientific">Glutamicibacter uratoxydans</name>
    <name type="common">Arthrobacter uratoxydans</name>
    <dbReference type="NCBI Taxonomy" id="43667"/>
    <lineage>
        <taxon>Bacteria</taxon>
        <taxon>Bacillati</taxon>
        <taxon>Actinomycetota</taxon>
        <taxon>Actinomycetes</taxon>
        <taxon>Micrococcales</taxon>
        <taxon>Micrococcaceae</taxon>
        <taxon>Glutamicibacter</taxon>
    </lineage>
</organism>
<dbReference type="InterPro" id="IPR036702">
    <property type="entry name" value="ComB-like_sf"/>
</dbReference>
<evidence type="ECO:0000313" key="9">
    <source>
        <dbReference type="Proteomes" id="UP000316612"/>
    </source>
</evidence>
<dbReference type="AlphaFoldDB" id="A0A4Y4DSG6"/>
<evidence type="ECO:0000256" key="3">
    <source>
        <dbReference type="ARBA" id="ARBA00012953"/>
    </source>
</evidence>
<protein>
    <recommendedName>
        <fullName evidence="4">Probable 2-phosphosulfolactate phosphatase</fullName>
        <ecNumber evidence="3">3.1.3.71</ecNumber>
    </recommendedName>
</protein>
<evidence type="ECO:0000313" key="8">
    <source>
        <dbReference type="EMBL" id="GED07577.1"/>
    </source>
</evidence>
<name>A0A4Y4DSG6_GLUUR</name>
<evidence type="ECO:0000256" key="6">
    <source>
        <dbReference type="ARBA" id="ARBA00022842"/>
    </source>
</evidence>
<comment type="cofactor">
    <cofactor evidence="1">
        <name>Mg(2+)</name>
        <dbReference type="ChEBI" id="CHEBI:18420"/>
    </cofactor>
</comment>